<dbReference type="Proteomes" id="UP001501638">
    <property type="component" value="Unassembled WGS sequence"/>
</dbReference>
<protein>
    <recommendedName>
        <fullName evidence="2">Helicase-associated domain-containing protein</fullName>
    </recommendedName>
</protein>
<dbReference type="InterPro" id="IPR005114">
    <property type="entry name" value="Helicase_assoc"/>
</dbReference>
<feature type="compositionally biased region" description="Basic and acidic residues" evidence="1">
    <location>
        <begin position="80"/>
        <end position="98"/>
    </location>
</feature>
<evidence type="ECO:0000259" key="2">
    <source>
        <dbReference type="Pfam" id="PF03457"/>
    </source>
</evidence>
<evidence type="ECO:0000313" key="3">
    <source>
        <dbReference type="EMBL" id="GAA2459572.1"/>
    </source>
</evidence>
<keyword evidence="4" id="KW-1185">Reference proteome</keyword>
<reference evidence="4" key="1">
    <citation type="journal article" date="2019" name="Int. J. Syst. Evol. Microbiol.">
        <title>The Global Catalogue of Microorganisms (GCM) 10K type strain sequencing project: providing services to taxonomists for standard genome sequencing and annotation.</title>
        <authorList>
            <consortium name="The Broad Institute Genomics Platform"/>
            <consortium name="The Broad Institute Genome Sequencing Center for Infectious Disease"/>
            <person name="Wu L."/>
            <person name="Ma J."/>
        </authorList>
    </citation>
    <scope>NUCLEOTIDE SEQUENCE [LARGE SCALE GENOMIC DNA]</scope>
    <source>
        <strain evidence="4">JCM 6305</strain>
    </source>
</reference>
<evidence type="ECO:0000313" key="4">
    <source>
        <dbReference type="Proteomes" id="UP001501638"/>
    </source>
</evidence>
<accession>A0ABP5XPA6</accession>
<dbReference type="Pfam" id="PF03457">
    <property type="entry name" value="HA"/>
    <property type="match status" value="1"/>
</dbReference>
<evidence type="ECO:0000256" key="1">
    <source>
        <dbReference type="SAM" id="MobiDB-lite"/>
    </source>
</evidence>
<organism evidence="3 4">
    <name type="scientific">Streptomyces macrosporus</name>
    <dbReference type="NCBI Taxonomy" id="44032"/>
    <lineage>
        <taxon>Bacteria</taxon>
        <taxon>Bacillati</taxon>
        <taxon>Actinomycetota</taxon>
        <taxon>Actinomycetes</taxon>
        <taxon>Kitasatosporales</taxon>
        <taxon>Streptomycetaceae</taxon>
        <taxon>Streptomyces</taxon>
    </lineage>
</organism>
<name>A0ABP5XPA6_9ACTN</name>
<dbReference type="Gene3D" id="6.10.140.530">
    <property type="match status" value="1"/>
</dbReference>
<sequence>MTQIDPHRNPAAQGGTVDWQRQYAAVRACLDGGAAPDELRPGVTVGGKDVGLWLARQRTGWPAAGRRTTPTPDRPRHHTDHADDSGRRDRRREGHARVPRKWIEAVHDQTGHQHPIRLGVWLGNQKSRRAKLPAERAKALEKLGGVPGNLGVSVDMGPSPRMRQASFISASYRWSRPSARSSTAWRSGAVNGSS</sequence>
<proteinExistence type="predicted"/>
<comment type="caution">
    <text evidence="3">The sequence shown here is derived from an EMBL/GenBank/DDBJ whole genome shotgun (WGS) entry which is preliminary data.</text>
</comment>
<feature type="region of interest" description="Disordered" evidence="1">
    <location>
        <begin position="56"/>
        <end position="98"/>
    </location>
</feature>
<dbReference type="EMBL" id="BAAASZ010000035">
    <property type="protein sequence ID" value="GAA2459572.1"/>
    <property type="molecule type" value="Genomic_DNA"/>
</dbReference>
<gene>
    <name evidence="3" type="ORF">GCM10010405_49740</name>
</gene>
<feature type="domain" description="Helicase-associated" evidence="2">
    <location>
        <begin position="91"/>
        <end position="144"/>
    </location>
</feature>